<evidence type="ECO:0000256" key="8">
    <source>
        <dbReference type="SAM" id="Phobius"/>
    </source>
</evidence>
<dbReference type="GO" id="GO:0005794">
    <property type="term" value="C:Golgi apparatus"/>
    <property type="evidence" value="ECO:0007669"/>
    <property type="project" value="EnsemblFungi"/>
</dbReference>
<dbReference type="GO" id="GO:0016887">
    <property type="term" value="F:ATP hydrolysis activity"/>
    <property type="evidence" value="ECO:0007669"/>
    <property type="project" value="InterPro"/>
</dbReference>
<dbReference type="InterPro" id="IPR027417">
    <property type="entry name" value="P-loop_NTPase"/>
</dbReference>
<dbReference type="PROSITE" id="PS00211">
    <property type="entry name" value="ABC_TRANSPORTER_1"/>
    <property type="match status" value="2"/>
</dbReference>
<gene>
    <name evidence="11 12" type="ordered locus">CAGL0K00363g</name>
</gene>
<dbReference type="InterPro" id="IPR003593">
    <property type="entry name" value="AAA+_ATPase"/>
</dbReference>
<keyword evidence="3 8" id="KW-0812">Transmembrane</keyword>
<evidence type="ECO:0000313" key="13">
    <source>
        <dbReference type="Proteomes" id="UP000002428"/>
    </source>
</evidence>
<dbReference type="AlphaFoldDB" id="Q6FNF4"/>
<keyword evidence="2" id="KW-0813">Transport</keyword>
<dbReference type="GO" id="GO:0043332">
    <property type="term" value="C:mating projection tip"/>
    <property type="evidence" value="ECO:0007669"/>
    <property type="project" value="EnsemblFungi"/>
</dbReference>
<keyword evidence="6 8" id="KW-1133">Transmembrane helix</keyword>
<dbReference type="GO" id="GO:0005743">
    <property type="term" value="C:mitochondrial inner membrane"/>
    <property type="evidence" value="ECO:0007669"/>
    <property type="project" value="TreeGrafter"/>
</dbReference>
<dbReference type="Gene3D" id="1.20.1560.10">
    <property type="entry name" value="ABC transporter type 1, transmembrane domain"/>
    <property type="match status" value="1"/>
</dbReference>
<evidence type="ECO:0000256" key="7">
    <source>
        <dbReference type="ARBA" id="ARBA00023136"/>
    </source>
</evidence>
<dbReference type="GO" id="GO:0090374">
    <property type="term" value="P:oligopeptide export from mitochondrion"/>
    <property type="evidence" value="ECO:0007669"/>
    <property type="project" value="TreeGrafter"/>
</dbReference>
<evidence type="ECO:0000259" key="10">
    <source>
        <dbReference type="PROSITE" id="PS50929"/>
    </source>
</evidence>
<dbReference type="KEGG" id="cgr:2890191"/>
<dbReference type="Proteomes" id="UP000002428">
    <property type="component" value="Chromosome K"/>
</dbReference>
<dbReference type="EMBL" id="CR380957">
    <property type="protein sequence ID" value="CAG61201.1"/>
    <property type="molecule type" value="Genomic_DNA"/>
</dbReference>
<dbReference type="InterPro" id="IPR017871">
    <property type="entry name" value="ABC_transporter-like_CS"/>
</dbReference>
<dbReference type="InterPro" id="IPR003439">
    <property type="entry name" value="ABC_transporter-like_ATP-bd"/>
</dbReference>
<dbReference type="Gene3D" id="3.40.50.300">
    <property type="entry name" value="P-loop containing nucleotide triphosphate hydrolases"/>
    <property type="match status" value="2"/>
</dbReference>
<dbReference type="InParanoid" id="Q6FNF4"/>
<dbReference type="GO" id="GO:0005524">
    <property type="term" value="F:ATP binding"/>
    <property type="evidence" value="ECO:0007669"/>
    <property type="project" value="UniProtKB-KW"/>
</dbReference>
<evidence type="ECO:0000256" key="1">
    <source>
        <dbReference type="ARBA" id="ARBA00004141"/>
    </source>
</evidence>
<comment type="subcellular location">
    <subcellularLocation>
        <location evidence="1">Membrane</location>
        <topology evidence="1">Multi-pass membrane protein</topology>
    </subcellularLocation>
</comment>
<dbReference type="Pfam" id="PF00005">
    <property type="entry name" value="ABC_tran"/>
    <property type="match status" value="2"/>
</dbReference>
<dbReference type="PROSITE" id="PS50893">
    <property type="entry name" value="ABC_TRANSPORTER_2"/>
    <property type="match status" value="2"/>
</dbReference>
<evidence type="ECO:0000256" key="4">
    <source>
        <dbReference type="ARBA" id="ARBA00022741"/>
    </source>
</evidence>
<dbReference type="SUPFAM" id="SSF52540">
    <property type="entry name" value="P-loop containing nucleoside triphosphate hydrolases"/>
    <property type="match status" value="2"/>
</dbReference>
<feature type="transmembrane region" description="Helical" evidence="8">
    <location>
        <begin position="23"/>
        <end position="50"/>
    </location>
</feature>
<dbReference type="InterPro" id="IPR039421">
    <property type="entry name" value="Type_1_exporter"/>
</dbReference>
<evidence type="ECO:0000256" key="6">
    <source>
        <dbReference type="ARBA" id="ARBA00022989"/>
    </source>
</evidence>
<feature type="transmembrane region" description="Helical" evidence="8">
    <location>
        <begin position="925"/>
        <end position="945"/>
    </location>
</feature>
<feature type="domain" description="ABC transmembrane type-1" evidence="10">
    <location>
        <begin position="27"/>
        <end position="318"/>
    </location>
</feature>
<accession>Q6FNF4</accession>
<feature type="transmembrane region" description="Helical" evidence="8">
    <location>
        <begin position="887"/>
        <end position="913"/>
    </location>
</feature>
<proteinExistence type="predicted"/>
<evidence type="ECO:0000313" key="11">
    <source>
        <dbReference type="CGD" id="CAL0134401"/>
    </source>
</evidence>
<dbReference type="GO" id="GO:0015440">
    <property type="term" value="F:ABC-type peptide transporter activity"/>
    <property type="evidence" value="ECO:0007669"/>
    <property type="project" value="EnsemblFungi"/>
</dbReference>
<dbReference type="FunFam" id="3.40.50.300:FF:000604">
    <property type="entry name" value="ABC transporter B family member 28"/>
    <property type="match status" value="1"/>
</dbReference>
<feature type="domain" description="ABC transmembrane type-1" evidence="10">
    <location>
        <begin position="664"/>
        <end position="952"/>
    </location>
</feature>
<keyword evidence="7 8" id="KW-0472">Membrane</keyword>
<keyword evidence="5" id="KW-0067">ATP-binding</keyword>
<dbReference type="HOGENOM" id="CLU_000604_17_8_1"/>
<evidence type="ECO:0000256" key="5">
    <source>
        <dbReference type="ARBA" id="ARBA00022840"/>
    </source>
</evidence>
<dbReference type="SUPFAM" id="SSF90123">
    <property type="entry name" value="ABC transporter transmembrane region"/>
    <property type="match status" value="2"/>
</dbReference>
<dbReference type="InterPro" id="IPR036640">
    <property type="entry name" value="ABC1_TM_sf"/>
</dbReference>
<evidence type="ECO:0000259" key="9">
    <source>
        <dbReference type="PROSITE" id="PS50893"/>
    </source>
</evidence>
<feature type="transmembrane region" description="Helical" evidence="8">
    <location>
        <begin position="177"/>
        <end position="197"/>
    </location>
</feature>
<feature type="transmembrane region" description="Helical" evidence="8">
    <location>
        <begin position="70"/>
        <end position="98"/>
    </location>
</feature>
<dbReference type="STRING" id="284593.Q6FNF4"/>
<dbReference type="PANTHER" id="PTHR43394:SF15">
    <property type="entry name" value="ALPHA-FACTOR-TRANSPORTING ATPASE"/>
    <property type="match status" value="1"/>
</dbReference>
<dbReference type="CGD" id="CAL0134401">
    <property type="gene designation" value="CAGL0K00363g"/>
</dbReference>
<dbReference type="VEuPathDB" id="FungiDB:CAGL0K00363g"/>
<feature type="transmembrane region" description="Helical" evidence="8">
    <location>
        <begin position="809"/>
        <end position="832"/>
    </location>
</feature>
<dbReference type="GO" id="GO:0005886">
    <property type="term" value="C:plasma membrane"/>
    <property type="evidence" value="ECO:0007669"/>
    <property type="project" value="EnsemblFungi"/>
</dbReference>
<feature type="transmembrane region" description="Helical" evidence="8">
    <location>
        <begin position="662"/>
        <end position="687"/>
    </location>
</feature>
<keyword evidence="4" id="KW-0547">Nucleotide-binding</keyword>
<evidence type="ECO:0000256" key="2">
    <source>
        <dbReference type="ARBA" id="ARBA00022448"/>
    </source>
</evidence>
<dbReference type="SMART" id="SM00382">
    <property type="entry name" value="AAA"/>
    <property type="match status" value="2"/>
</dbReference>
<organism evidence="12 13">
    <name type="scientific">Candida glabrata (strain ATCC 2001 / BCRC 20586 / JCM 3761 / NBRC 0622 / NRRL Y-65 / CBS 138)</name>
    <name type="common">Yeast</name>
    <name type="synonym">Nakaseomyces glabratus</name>
    <dbReference type="NCBI Taxonomy" id="284593"/>
    <lineage>
        <taxon>Eukaryota</taxon>
        <taxon>Fungi</taxon>
        <taxon>Dikarya</taxon>
        <taxon>Ascomycota</taxon>
        <taxon>Saccharomycotina</taxon>
        <taxon>Saccharomycetes</taxon>
        <taxon>Saccharomycetales</taxon>
        <taxon>Saccharomycetaceae</taxon>
        <taxon>Nakaseomyces</taxon>
    </lineage>
</organism>
<evidence type="ECO:0000256" key="3">
    <source>
        <dbReference type="ARBA" id="ARBA00022692"/>
    </source>
</evidence>
<reference evidence="12 13" key="1">
    <citation type="journal article" date="2004" name="Nature">
        <title>Genome evolution in yeasts.</title>
        <authorList>
            <consortium name="Genolevures"/>
            <person name="Dujon B."/>
            <person name="Sherman D."/>
            <person name="Fischer G."/>
            <person name="Durrens P."/>
            <person name="Casaregola S."/>
            <person name="Lafontaine I."/>
            <person name="de Montigny J."/>
            <person name="Marck C."/>
            <person name="Neuveglise C."/>
            <person name="Talla E."/>
            <person name="Goffard N."/>
            <person name="Frangeul L."/>
            <person name="Aigle M."/>
            <person name="Anthouard V."/>
            <person name="Babour A."/>
            <person name="Barbe V."/>
            <person name="Barnay S."/>
            <person name="Blanchin S."/>
            <person name="Beckerich J.M."/>
            <person name="Beyne E."/>
            <person name="Bleykasten C."/>
            <person name="Boisrame A."/>
            <person name="Boyer J."/>
            <person name="Cattolico L."/>
            <person name="Confanioleri F."/>
            <person name="de Daruvar A."/>
            <person name="Despons L."/>
            <person name="Fabre E."/>
            <person name="Fairhead C."/>
            <person name="Ferry-Dumazet H."/>
            <person name="Groppi A."/>
            <person name="Hantraye F."/>
            <person name="Hennequin C."/>
            <person name="Jauniaux N."/>
            <person name="Joyet P."/>
            <person name="Kachouri R."/>
            <person name="Kerrest A."/>
            <person name="Koszul R."/>
            <person name="Lemaire M."/>
            <person name="Lesur I."/>
            <person name="Ma L."/>
            <person name="Muller H."/>
            <person name="Nicaud J.M."/>
            <person name="Nikolski M."/>
            <person name="Oztas S."/>
            <person name="Ozier-Kalogeropoulos O."/>
            <person name="Pellenz S."/>
            <person name="Potier S."/>
            <person name="Richard G.F."/>
            <person name="Straub M.L."/>
            <person name="Suleau A."/>
            <person name="Swennene D."/>
            <person name="Tekaia F."/>
            <person name="Wesolowski-Louvel M."/>
            <person name="Westhof E."/>
            <person name="Wirth B."/>
            <person name="Zeniou-Meyer M."/>
            <person name="Zivanovic I."/>
            <person name="Bolotin-Fukuhara M."/>
            <person name="Thierry A."/>
            <person name="Bouchier C."/>
            <person name="Caudron B."/>
            <person name="Scarpelli C."/>
            <person name="Gaillardin C."/>
            <person name="Weissenbach J."/>
            <person name="Wincker P."/>
            <person name="Souciet J.L."/>
        </authorList>
    </citation>
    <scope>NUCLEOTIDE SEQUENCE [LARGE SCALE GENOMIC DNA]</scope>
    <source>
        <strain evidence="13">ATCC 2001 / BCRC 20586 / JCM 3761 / NBRC 0622 / NRRL Y-65 / CBS 138</strain>
    </source>
</reference>
<dbReference type="CDD" id="cd18577">
    <property type="entry name" value="ABC_6TM_Pgp_ABCB1_D1_like"/>
    <property type="match status" value="1"/>
</dbReference>
<dbReference type="InterPro" id="IPR011527">
    <property type="entry name" value="ABC1_TM_dom"/>
</dbReference>
<dbReference type="PANTHER" id="PTHR43394">
    <property type="entry name" value="ATP-DEPENDENT PERMEASE MDL1, MITOCHONDRIAL"/>
    <property type="match status" value="1"/>
</dbReference>
<dbReference type="FunCoup" id="Q6FNF4">
    <property type="interactions" value="843"/>
</dbReference>
<keyword evidence="13" id="KW-1185">Reference proteome</keyword>
<dbReference type="GO" id="GO:0000770">
    <property type="term" value="P:peptide pheromone export"/>
    <property type="evidence" value="ECO:0007669"/>
    <property type="project" value="EnsemblFungi"/>
</dbReference>
<evidence type="ECO:0008006" key="14">
    <source>
        <dbReference type="Google" id="ProtNLM"/>
    </source>
</evidence>
<feature type="domain" description="ABC transporter" evidence="9">
    <location>
        <begin position="992"/>
        <end position="1227"/>
    </location>
</feature>
<dbReference type="Pfam" id="PF00664">
    <property type="entry name" value="ABC_membrane"/>
    <property type="match status" value="2"/>
</dbReference>
<dbReference type="CDD" id="cd18578">
    <property type="entry name" value="ABC_6TM_Pgp_ABCB1_D2_like"/>
    <property type="match status" value="1"/>
</dbReference>
<name>Q6FNF4_CANGA</name>
<feature type="transmembrane region" description="Helical" evidence="8">
    <location>
        <begin position="248"/>
        <end position="272"/>
    </location>
</feature>
<dbReference type="OMA" id="TFWACLT"/>
<feature type="transmembrane region" description="Helical" evidence="8">
    <location>
        <begin position="784"/>
        <end position="803"/>
    </location>
</feature>
<feature type="transmembrane region" description="Helical" evidence="8">
    <location>
        <begin position="152"/>
        <end position="171"/>
    </location>
</feature>
<sequence length="1227" mass="138677">MLSIFKRYHKGNIYMNIRFRKNIWLLILILVCTVINGLVPAISSILFGRIFHLLDDNSDKVDYNTKRKQLVIRTMSILILGMGNLPFNWLAIYGWMMLGERQSYIIRKKLFHEYFNLPCSWFDKYRSDIMGEFTQLHRCIEEVRSSSAEASAIMSQSLVAVIALIGTAFYFSWSLTLIIFCSTPFIIICAVIFSKYIHKYTEKENTESECAAERLAWMLKNIEFVRLHNGDDFEISMYTHYIAQANEYYIKASLFISANISILRLLSLLMFVQGFWFGSSMIKQGKLNIDSVITSFHCCLMLGSIINSALGQAVVLQKGDVAMKRLLKMIDRTPRESLAFIDAISGIDLLPIVFNNVSFCYPERKTDKVFDKMNFIIKPNKMTYVIGPSGSGKSTLFDLILLHYDNYHGSIMLGDLDIRSINRNIILENITLVSQTPTLFNDTIRNNILACSNWTNLPSKLEMECICKFALLENLIAELPDGLDTRIGSGGIKLSGGQAQKVALARAFARNTSILLLDEPLSAVDMRQRIVLMENIKRWRNGKTTVIITHDLEFIRNTDNILNISERKILSSALNTEKTQEFKWDDHLTSESIYDNSATVSTDVSYLEEEAFQGEEYQYFAFSAGISEYDQKDLESNTKSVILIPFNEIIYKFIISSSKKHVLVIGLIAAIIAAICNPVFSYTFSYLMNGLLPTSYNSPGSEYLLKFSLIVSLIALCDGVSTFIKLFFLGYSGEFWIFELRQETFIKIIKNPISWFSKSNNKAPILSTLLINDLRDLRNLVTEFLSVITTLILVTSIGLVWAIAIGWKLSLVCIAIIPLVVVLTGLYGTILIKTENRYKTSVANLESIVYEAIIGMKTIQSLCLQQYITKKFNCKIKLLEKNGTYRAVATGLGIALTNMLVLLFQSILFYYGFKLVLTGEYTHSKLFETIALLLFTIVTVASLVTQLPDITRGQRSISWIDQILKGDNQQTIEPPSNLSTTKGIWNPNQPVIEVSNLSFTYAQVHNKKTLTNINMQLYSNQIYGIVGKSGSGKSTLINLICGLYSLSEGSINICSCDINKWSTKELHKTVALLQQNPVLQFDTIRNNLLYGLTETVGDEHLLNVLEYVGLKSFIISLNNGLDSKLDDSLLSGGQSQRLCMAREMLRNPKVLILDECTSALDVTSAKKINDIIGSRSLAPVTIIVSHQKETIKLCDKIFFLVDGTVAMMGTYEELMENNWEFRKLLNL</sequence>
<feature type="transmembrane region" description="Helical" evidence="8">
    <location>
        <begin position="707"/>
        <end position="731"/>
    </location>
</feature>
<feature type="transmembrane region" description="Helical" evidence="8">
    <location>
        <begin position="292"/>
        <end position="316"/>
    </location>
</feature>
<evidence type="ECO:0000313" key="12">
    <source>
        <dbReference type="EMBL" id="CAG61201.1"/>
    </source>
</evidence>
<feature type="domain" description="ABC transporter" evidence="9">
    <location>
        <begin position="352"/>
        <end position="592"/>
    </location>
</feature>
<dbReference type="PROSITE" id="PS50929">
    <property type="entry name" value="ABC_TM1F"/>
    <property type="match status" value="2"/>
</dbReference>
<dbReference type="eggNOG" id="KOG0055">
    <property type="taxonomic scope" value="Eukaryota"/>
</dbReference>
<dbReference type="GO" id="GO:0015421">
    <property type="term" value="F:ABC-type oligopeptide transporter activity"/>
    <property type="evidence" value="ECO:0007669"/>
    <property type="project" value="TreeGrafter"/>
</dbReference>
<protein>
    <recommendedName>
        <fullName evidence="14">Alpha-factor-transporting ATPase</fullName>
    </recommendedName>
</protein>